<comment type="caution">
    <text evidence="3">The sequence shown here is derived from an EMBL/GenBank/DDBJ whole genome shotgun (WGS) entry which is preliminary data.</text>
</comment>
<dbReference type="AlphaFoldDB" id="A0AA39I253"/>
<sequence>MGDAMVESRPARLEVYDLSEKKQHLQKEPETPPSPGQSSDSVESSDHFVSARSSAGRIEESPLETSDPMQTIQDDNHKKPHFPASKAIESVAMASVDEFLGGGAHRSQEKKEEGGKVSVLLTDDSKHNIEAYPSSLRYGEDADSETMLPPPTTHEENEVQKESCYAEIPPKRTQKVAWLHGMEPALVPPKAERFEKQPSFDFPKPPPDDLWSPPRGKKERSLHLRIDSPEGNRVDGAEDKTKQEKGAWLKLALIFVVVSVAIGGPIFFFMYSGSTYQSWHEAGQCRLRLQQDYYKLRNLTEAGTVVSGCRLLPSQEGHCMQMSFELKQRLESAVPFHEIDAVCAGVDRDRLFAYGRHFRAAEERVWIVRSQNYKCFYDPRGFAKDCFGRP</sequence>
<feature type="compositionally biased region" description="Polar residues" evidence="1">
    <location>
        <begin position="63"/>
        <end position="73"/>
    </location>
</feature>
<keyword evidence="2" id="KW-1133">Transmembrane helix</keyword>
<evidence type="ECO:0000313" key="4">
    <source>
        <dbReference type="Proteomes" id="UP001175271"/>
    </source>
</evidence>
<reference evidence="3" key="1">
    <citation type="submission" date="2023-06" db="EMBL/GenBank/DDBJ databases">
        <title>Genomic analysis of the entomopathogenic nematode Steinernema hermaphroditum.</title>
        <authorList>
            <person name="Schwarz E.M."/>
            <person name="Heppert J.K."/>
            <person name="Baniya A."/>
            <person name="Schwartz H.T."/>
            <person name="Tan C.-H."/>
            <person name="Antoshechkin I."/>
            <person name="Sternberg P.W."/>
            <person name="Goodrich-Blair H."/>
            <person name="Dillman A.R."/>
        </authorList>
    </citation>
    <scope>NUCLEOTIDE SEQUENCE</scope>
    <source>
        <strain evidence="3">PS9179</strain>
        <tissue evidence="3">Whole animal</tissue>
    </source>
</reference>
<protein>
    <submittedName>
        <fullName evidence="3">Uncharacterized protein</fullName>
    </submittedName>
</protein>
<evidence type="ECO:0000313" key="3">
    <source>
        <dbReference type="EMBL" id="KAK0416423.1"/>
    </source>
</evidence>
<proteinExistence type="predicted"/>
<keyword evidence="4" id="KW-1185">Reference proteome</keyword>
<keyword evidence="2" id="KW-0472">Membrane</keyword>
<accession>A0AA39I253</accession>
<keyword evidence="2" id="KW-0812">Transmembrane</keyword>
<dbReference type="EMBL" id="JAUCMV010000002">
    <property type="protein sequence ID" value="KAK0416423.1"/>
    <property type="molecule type" value="Genomic_DNA"/>
</dbReference>
<feature type="compositionally biased region" description="Basic and acidic residues" evidence="1">
    <location>
        <begin position="106"/>
        <end position="115"/>
    </location>
</feature>
<feature type="region of interest" description="Disordered" evidence="1">
    <location>
        <begin position="196"/>
        <end position="220"/>
    </location>
</feature>
<feature type="compositionally biased region" description="Basic and acidic residues" evidence="1">
    <location>
        <begin position="9"/>
        <end position="30"/>
    </location>
</feature>
<gene>
    <name evidence="3" type="ORF">QR680_012473</name>
</gene>
<name>A0AA39I253_9BILA</name>
<evidence type="ECO:0000256" key="2">
    <source>
        <dbReference type="SAM" id="Phobius"/>
    </source>
</evidence>
<feature type="region of interest" description="Disordered" evidence="1">
    <location>
        <begin position="102"/>
        <end position="160"/>
    </location>
</feature>
<dbReference type="Proteomes" id="UP001175271">
    <property type="component" value="Unassembled WGS sequence"/>
</dbReference>
<organism evidence="3 4">
    <name type="scientific">Steinernema hermaphroditum</name>
    <dbReference type="NCBI Taxonomy" id="289476"/>
    <lineage>
        <taxon>Eukaryota</taxon>
        <taxon>Metazoa</taxon>
        <taxon>Ecdysozoa</taxon>
        <taxon>Nematoda</taxon>
        <taxon>Chromadorea</taxon>
        <taxon>Rhabditida</taxon>
        <taxon>Tylenchina</taxon>
        <taxon>Panagrolaimomorpha</taxon>
        <taxon>Strongyloidoidea</taxon>
        <taxon>Steinernematidae</taxon>
        <taxon>Steinernema</taxon>
    </lineage>
</organism>
<feature type="region of interest" description="Disordered" evidence="1">
    <location>
        <begin position="1"/>
        <end position="89"/>
    </location>
</feature>
<evidence type="ECO:0000256" key="1">
    <source>
        <dbReference type="SAM" id="MobiDB-lite"/>
    </source>
</evidence>
<feature type="transmembrane region" description="Helical" evidence="2">
    <location>
        <begin position="248"/>
        <end position="271"/>
    </location>
</feature>